<accession>A0A081RSA7</accession>
<name>A0A081RSA7_PHOTE</name>
<gene>
    <name evidence="1" type="ORF">MEG1DRAFT_03851</name>
</gene>
<dbReference type="EMBL" id="JGVH01000079">
    <property type="protein sequence ID" value="KER01560.1"/>
    <property type="molecule type" value="Genomic_DNA"/>
</dbReference>
<sequence>MISREQSDKAITDAFKEFKDKLRNNIYVRVYKKGEHLVIESSLYVPWCDSDESYLKLADIFDPTQPIKKTSQQEYPTSPDKRLALIYENITNEQKESLLSSVDYYLIPA</sequence>
<comment type="caution">
    <text evidence="1">The sequence shown here is derived from an EMBL/GenBank/DDBJ whole genome shotgun (WGS) entry which is preliminary data.</text>
</comment>
<dbReference type="AlphaFoldDB" id="A0A081RSA7"/>
<organism evidence="1 2">
    <name type="scientific">Photorhabdus temperata subsp. temperata Meg1</name>
    <dbReference type="NCBI Taxonomy" id="1393735"/>
    <lineage>
        <taxon>Bacteria</taxon>
        <taxon>Pseudomonadati</taxon>
        <taxon>Pseudomonadota</taxon>
        <taxon>Gammaproteobacteria</taxon>
        <taxon>Enterobacterales</taxon>
        <taxon>Morganellaceae</taxon>
        <taxon>Photorhabdus</taxon>
    </lineage>
</organism>
<evidence type="ECO:0000313" key="2">
    <source>
        <dbReference type="Proteomes" id="UP000028002"/>
    </source>
</evidence>
<protein>
    <submittedName>
        <fullName evidence="1">Uncharacterized protein</fullName>
    </submittedName>
</protein>
<evidence type="ECO:0000313" key="1">
    <source>
        <dbReference type="EMBL" id="KER01560.1"/>
    </source>
</evidence>
<reference evidence="1 2" key="1">
    <citation type="submission" date="2014-03" db="EMBL/GenBank/DDBJ databases">
        <title>Draft Genome of Photorhabdus temperata Meg1.</title>
        <authorList>
            <person name="Hurst S.G.IV."/>
            <person name="Morris K."/>
            <person name="Thomas K."/>
            <person name="Tisa L.S."/>
        </authorList>
    </citation>
    <scope>NUCLEOTIDE SEQUENCE [LARGE SCALE GENOMIC DNA]</scope>
    <source>
        <strain evidence="1 2">Meg1</strain>
    </source>
</reference>
<proteinExistence type="predicted"/>
<dbReference type="Proteomes" id="UP000028002">
    <property type="component" value="Unassembled WGS sequence"/>
</dbReference>
<dbReference type="RefSeq" id="WP_036841065.1">
    <property type="nucleotide sequence ID" value="NZ_CAWLUD010000079.1"/>
</dbReference>